<evidence type="ECO:0008006" key="2">
    <source>
        <dbReference type="Google" id="ProtNLM"/>
    </source>
</evidence>
<evidence type="ECO:0000313" key="1">
    <source>
        <dbReference type="EMBL" id="GAI42950.1"/>
    </source>
</evidence>
<organism evidence="1">
    <name type="scientific">marine sediment metagenome</name>
    <dbReference type="NCBI Taxonomy" id="412755"/>
    <lineage>
        <taxon>unclassified sequences</taxon>
        <taxon>metagenomes</taxon>
        <taxon>ecological metagenomes</taxon>
    </lineage>
</organism>
<comment type="caution">
    <text evidence="1">The sequence shown here is derived from an EMBL/GenBank/DDBJ whole genome shotgun (WGS) entry which is preliminary data.</text>
</comment>
<reference evidence="1" key="1">
    <citation type="journal article" date="2014" name="Front. Microbiol.">
        <title>High frequency of phylogenetically diverse reductive dehalogenase-homologous genes in deep subseafloor sedimentary metagenomes.</title>
        <authorList>
            <person name="Kawai M."/>
            <person name="Futagami T."/>
            <person name="Toyoda A."/>
            <person name="Takaki Y."/>
            <person name="Nishi S."/>
            <person name="Hori S."/>
            <person name="Arai W."/>
            <person name="Tsubouchi T."/>
            <person name="Morono Y."/>
            <person name="Uchiyama I."/>
            <person name="Ito T."/>
            <person name="Fujiyama A."/>
            <person name="Inagaki F."/>
            <person name="Takami H."/>
        </authorList>
    </citation>
    <scope>NUCLEOTIDE SEQUENCE</scope>
    <source>
        <strain evidence="1">Expedition CK06-06</strain>
    </source>
</reference>
<name>X1PV45_9ZZZZ</name>
<sequence length="255" mass="29836">EKEPAFTPHLIPLNTYTNQSICGLLPENWDKIPQKVPVVILDGLDEIESKNIRDAVRNIERFSENNPNVKMLISCRNNFYNPESKNYSGTLKGFSTYVLLNLDAIQIGEYINKKLGVQADYFNKIILDNGLKDILISPFYLTNLVEQFKKENNIPRNKIEIFDNMINLRIKLDIEKYRTTVDLRKQKNCIISALETIALVMETLGRNYIYEEELKKIPNVNDKKEILEFCLLEKKKQGNKIIWNFEHNNFQEYLA</sequence>
<proteinExistence type="predicted"/>
<dbReference type="AlphaFoldDB" id="X1PV45"/>
<gene>
    <name evidence="1" type="ORF">S06H3_48550</name>
</gene>
<accession>X1PV45</accession>
<feature type="non-terminal residue" evidence="1">
    <location>
        <position position="1"/>
    </location>
</feature>
<feature type="non-terminal residue" evidence="1">
    <location>
        <position position="255"/>
    </location>
</feature>
<protein>
    <recommendedName>
        <fullName evidence="2">NACHT domain-containing protein</fullName>
    </recommendedName>
</protein>
<dbReference type="EMBL" id="BARV01030578">
    <property type="protein sequence ID" value="GAI42950.1"/>
    <property type="molecule type" value="Genomic_DNA"/>
</dbReference>